<evidence type="ECO:0000256" key="5">
    <source>
        <dbReference type="SAM" id="Phobius"/>
    </source>
</evidence>
<evidence type="ECO:0000313" key="7">
    <source>
        <dbReference type="Proteomes" id="UP000054636"/>
    </source>
</evidence>
<evidence type="ECO:0000256" key="2">
    <source>
        <dbReference type="ARBA" id="ARBA00022741"/>
    </source>
</evidence>
<feature type="transmembrane region" description="Helical" evidence="5">
    <location>
        <begin position="184"/>
        <end position="203"/>
    </location>
</feature>
<dbReference type="GO" id="GO:0005524">
    <property type="term" value="F:ATP binding"/>
    <property type="evidence" value="ECO:0007669"/>
    <property type="project" value="UniProtKB-KW"/>
</dbReference>
<dbReference type="Gene3D" id="3.30.420.40">
    <property type="match status" value="2"/>
</dbReference>
<dbReference type="AlphaFoldDB" id="A0A0W8D3E5"/>
<keyword evidence="2 4" id="KW-0547">Nucleotide-binding</keyword>
<proteinExistence type="inferred from homology"/>
<keyword evidence="5" id="KW-0812">Transmembrane</keyword>
<feature type="transmembrane region" description="Helical" evidence="5">
    <location>
        <begin position="218"/>
        <end position="238"/>
    </location>
</feature>
<evidence type="ECO:0000256" key="1">
    <source>
        <dbReference type="ARBA" id="ARBA00007381"/>
    </source>
</evidence>
<dbReference type="Pfam" id="PF00012">
    <property type="entry name" value="HSP70"/>
    <property type="match status" value="1"/>
</dbReference>
<evidence type="ECO:0000256" key="3">
    <source>
        <dbReference type="ARBA" id="ARBA00022840"/>
    </source>
</evidence>
<reference evidence="6 7" key="1">
    <citation type="submission" date="2015-11" db="EMBL/GenBank/DDBJ databases">
        <title>Genomes and virulence difference between two physiological races of Phytophthora nicotianae.</title>
        <authorList>
            <person name="Liu H."/>
            <person name="Ma X."/>
            <person name="Yu H."/>
            <person name="Fang D."/>
            <person name="Li Y."/>
            <person name="Wang X."/>
            <person name="Wang W."/>
            <person name="Dong Y."/>
            <person name="Xiao B."/>
        </authorList>
    </citation>
    <scope>NUCLEOTIDE SEQUENCE [LARGE SCALE GENOMIC DNA]</scope>
    <source>
        <strain evidence="7">race 1</strain>
    </source>
</reference>
<dbReference type="FunFam" id="3.90.640.10:FF:000003">
    <property type="entry name" value="Molecular chaperone DnaK"/>
    <property type="match status" value="1"/>
</dbReference>
<comment type="caution">
    <text evidence="6">The sequence shown here is derived from an EMBL/GenBank/DDBJ whole genome shotgun (WGS) entry which is preliminary data.</text>
</comment>
<sequence length="597" mass="64348">MAISKHGYGAIAMITIGTLYNAVAMILPMWTTSSTVNPALTSEIASTNFKAGLMSFCIDSELANSTTTLDHCFYYKFGSGYEDLKAINETVWTKYSEYATCEGYSKAGDVSDAERLAYATVLATAAGMDATQFDKFLDKSCSMLGMGTMTFGGMSMSNGLMAIIAIVGAITCRKGDKKWVGGGFFLAGVAAFAAMLTFVLWLVQAGPLGEKDDTSLKTAFFLMIIAMLHYPLAMFMFWKHLQEQNTNKELDDDQNTFVLEDSQGGSRAYIYGDVLASEADENGVTPYEFGVKMLQDNKHDGVCFTLDLSGQPGCVTPVEIGTAVVRHLRSMAHNFVGHDQITKAVIAVPVDFNARQRDATVAAFRAAGLEVSRVLEEPTAAAIAYGLHQDPSVSFLLVFDFGGGTLDVSLLFARNGAISVLDTLGDNHLGGEDLDARLSAWLLKQFEAQLGAAITSHGSESEGKVSENGSNEPPCTMAGVRQAAELVKRQLTDVSVTTAACISSGNKKPVRVEVTVTRAQFEELCDSLLERTMIPVRDVLESNNMDTDEIDAVVLVGGSSRIPWVRQRLTDMFQGRPPLSDIDPDLAVAYGAARTLD</sequence>
<dbReference type="InterPro" id="IPR013126">
    <property type="entry name" value="Hsp_70_fam"/>
</dbReference>
<evidence type="ECO:0000256" key="4">
    <source>
        <dbReference type="RuleBase" id="RU003322"/>
    </source>
</evidence>
<dbReference type="Proteomes" id="UP000054636">
    <property type="component" value="Unassembled WGS sequence"/>
</dbReference>
<evidence type="ECO:0000313" key="6">
    <source>
        <dbReference type="EMBL" id="KUF90896.1"/>
    </source>
</evidence>
<dbReference type="FunFam" id="3.30.420.40:FF:000028">
    <property type="entry name" value="heat shock 70 kDa protein-like"/>
    <property type="match status" value="1"/>
</dbReference>
<gene>
    <name evidence="6" type="ORF">AM588_10003949</name>
</gene>
<comment type="similarity">
    <text evidence="1 4">Belongs to the heat shock protein 70 family.</text>
</comment>
<dbReference type="PROSITE" id="PS00329">
    <property type="entry name" value="HSP70_2"/>
    <property type="match status" value="1"/>
</dbReference>
<dbReference type="EMBL" id="LNFP01000641">
    <property type="protein sequence ID" value="KUF90896.1"/>
    <property type="molecule type" value="Genomic_DNA"/>
</dbReference>
<dbReference type="SUPFAM" id="SSF53067">
    <property type="entry name" value="Actin-like ATPase domain"/>
    <property type="match status" value="2"/>
</dbReference>
<keyword evidence="5" id="KW-0472">Membrane</keyword>
<organism evidence="6 7">
    <name type="scientific">Phytophthora nicotianae</name>
    <name type="common">Potato buckeye rot agent</name>
    <name type="synonym">Phytophthora parasitica</name>
    <dbReference type="NCBI Taxonomy" id="4792"/>
    <lineage>
        <taxon>Eukaryota</taxon>
        <taxon>Sar</taxon>
        <taxon>Stramenopiles</taxon>
        <taxon>Oomycota</taxon>
        <taxon>Peronosporomycetes</taxon>
        <taxon>Peronosporales</taxon>
        <taxon>Peronosporaceae</taxon>
        <taxon>Phytophthora</taxon>
    </lineage>
</organism>
<dbReference type="Gene3D" id="3.90.640.10">
    <property type="entry name" value="Actin, Chain A, domain 4"/>
    <property type="match status" value="1"/>
</dbReference>
<name>A0A0W8D3E5_PHYNI</name>
<keyword evidence="3 4" id="KW-0067">ATP-binding</keyword>
<protein>
    <submittedName>
        <fullName evidence="6">Uncharacterized protein</fullName>
    </submittedName>
</protein>
<dbReference type="GO" id="GO:0140662">
    <property type="term" value="F:ATP-dependent protein folding chaperone"/>
    <property type="evidence" value="ECO:0007669"/>
    <property type="project" value="InterPro"/>
</dbReference>
<dbReference type="InterPro" id="IPR043129">
    <property type="entry name" value="ATPase_NBD"/>
</dbReference>
<dbReference type="PROSITE" id="PS01036">
    <property type="entry name" value="HSP70_3"/>
    <property type="match status" value="1"/>
</dbReference>
<accession>A0A0W8D3E5</accession>
<feature type="transmembrane region" description="Helical" evidence="5">
    <location>
        <begin position="7"/>
        <end position="30"/>
    </location>
</feature>
<feature type="transmembrane region" description="Helical" evidence="5">
    <location>
        <begin position="151"/>
        <end position="172"/>
    </location>
</feature>
<keyword evidence="5" id="KW-1133">Transmembrane helix</keyword>
<dbReference type="PANTHER" id="PTHR19375">
    <property type="entry name" value="HEAT SHOCK PROTEIN 70KDA"/>
    <property type="match status" value="1"/>
</dbReference>
<dbReference type="InterPro" id="IPR018181">
    <property type="entry name" value="Heat_shock_70_CS"/>
</dbReference>